<organism evidence="1 2">
    <name type="scientific">Kocuria subflava</name>
    <dbReference type="NCBI Taxonomy" id="1736139"/>
    <lineage>
        <taxon>Bacteria</taxon>
        <taxon>Bacillati</taxon>
        <taxon>Actinomycetota</taxon>
        <taxon>Actinomycetes</taxon>
        <taxon>Micrococcales</taxon>
        <taxon>Micrococcaceae</taxon>
        <taxon>Kocuria</taxon>
    </lineage>
</organism>
<evidence type="ECO:0000313" key="1">
    <source>
        <dbReference type="EMBL" id="NKE09857.1"/>
    </source>
</evidence>
<name>A0A846TXA6_9MICC</name>
<proteinExistence type="predicted"/>
<dbReference type="GO" id="GO:0016740">
    <property type="term" value="F:transferase activity"/>
    <property type="evidence" value="ECO:0007669"/>
    <property type="project" value="UniProtKB-KW"/>
</dbReference>
<protein>
    <submittedName>
        <fullName evidence="1">Glycosyltransferase family 4 protein</fullName>
    </submittedName>
</protein>
<dbReference type="Proteomes" id="UP000521379">
    <property type="component" value="Unassembled WGS sequence"/>
</dbReference>
<evidence type="ECO:0000313" key="2">
    <source>
        <dbReference type="Proteomes" id="UP000521379"/>
    </source>
</evidence>
<keyword evidence="2" id="KW-1185">Reference proteome</keyword>
<sequence>MTPETTMSHRDEQRLRVASIPAHHAYVDAVLPGPTQVTAWQPQPPTDLQPGQWFPHPLLDAQQLAEHADRLDLVHLHFGFEHRSVEQIQAFVAQCKASGVALVVTVHDLENPHLTDQTEHLKRLDVLLEAAHQVITLTDSAARAIHYRHGRVATVAPHPYVVLPVQAGKIREQVAPHRNGQRVAVFLKDIRTNTVTDPEFYMELERHLRRGQLTIFAHHSAAQHPLVTALYHGLGEHLHLHERFSDHQLFTAVAGFDVVILPYTHGSHSGWLEMCRDLGVTVVAPSTGHFADQADRPGAVVPYTTGDGAQAAHAVERALERGPLPMVVDREAQQAEAVRTHLEIYTRAVAQIQGAGPTEVTP</sequence>
<dbReference type="AlphaFoldDB" id="A0A846TXA6"/>
<reference evidence="1 2" key="1">
    <citation type="submission" date="2020-02" db="EMBL/GenBank/DDBJ databases">
        <authorList>
            <person name="Sun Q."/>
        </authorList>
    </citation>
    <scope>NUCLEOTIDE SEQUENCE [LARGE SCALE GENOMIC DNA]</scope>
    <source>
        <strain evidence="1 2">YIM 13062</strain>
    </source>
</reference>
<comment type="caution">
    <text evidence="1">The sequence shown here is derived from an EMBL/GenBank/DDBJ whole genome shotgun (WGS) entry which is preliminary data.</text>
</comment>
<dbReference type="SUPFAM" id="SSF53756">
    <property type="entry name" value="UDP-Glycosyltransferase/glycogen phosphorylase"/>
    <property type="match status" value="1"/>
</dbReference>
<dbReference type="EMBL" id="JAAVUN010000013">
    <property type="protein sequence ID" value="NKE09857.1"/>
    <property type="molecule type" value="Genomic_DNA"/>
</dbReference>
<gene>
    <name evidence="1" type="ORF">GTW58_07895</name>
</gene>
<dbReference type="RefSeq" id="WP_119932920.1">
    <property type="nucleotide sequence ID" value="NZ_JAAVUN010000013.1"/>
</dbReference>
<accession>A0A846TXA6</accession>
<keyword evidence="1" id="KW-0808">Transferase</keyword>
<dbReference type="Gene3D" id="3.40.50.2000">
    <property type="entry name" value="Glycogen Phosphorylase B"/>
    <property type="match status" value="1"/>
</dbReference>